<evidence type="ECO:0000256" key="1">
    <source>
        <dbReference type="ARBA" id="ARBA00023172"/>
    </source>
</evidence>
<organism evidence="3 4">
    <name type="scientific">Haloarcula terrestris</name>
    <dbReference type="NCBI Taxonomy" id="2950533"/>
    <lineage>
        <taxon>Archaea</taxon>
        <taxon>Methanobacteriati</taxon>
        <taxon>Methanobacteriota</taxon>
        <taxon>Stenosarchaea group</taxon>
        <taxon>Halobacteria</taxon>
        <taxon>Halobacteriales</taxon>
        <taxon>Haloarculaceae</taxon>
        <taxon>Haloarcula</taxon>
    </lineage>
</organism>
<evidence type="ECO:0000313" key="3">
    <source>
        <dbReference type="EMBL" id="MDS0223818.1"/>
    </source>
</evidence>
<reference evidence="3 4" key="1">
    <citation type="submission" date="2022-06" db="EMBL/GenBank/DDBJ databases">
        <title>Haloarcula sp. a new haloarchaeum isolate from saline soil.</title>
        <authorList>
            <person name="Strakova D."/>
            <person name="Galisteo C."/>
            <person name="Sanchez-Porro C."/>
            <person name="Ventosa A."/>
        </authorList>
    </citation>
    <scope>NUCLEOTIDE SEQUENCE [LARGE SCALE GENOMIC DNA]</scope>
    <source>
        <strain evidence="3 4">S1AR25-5A</strain>
    </source>
</reference>
<dbReference type="Pfam" id="PF00589">
    <property type="entry name" value="Phage_integrase"/>
    <property type="match status" value="1"/>
</dbReference>
<dbReference type="GO" id="GO:0015074">
    <property type="term" value="P:DNA integration"/>
    <property type="evidence" value="ECO:0007669"/>
    <property type="project" value="InterPro"/>
</dbReference>
<keyword evidence="4" id="KW-1185">Reference proteome</keyword>
<name>A0AAE4JIF3_9EURY</name>
<accession>A0AAE4JIF3</accession>
<dbReference type="Proteomes" id="UP001253439">
    <property type="component" value="Unassembled WGS sequence"/>
</dbReference>
<dbReference type="InterPro" id="IPR011010">
    <property type="entry name" value="DNA_brk_join_enz"/>
</dbReference>
<dbReference type="Gene3D" id="1.10.443.10">
    <property type="entry name" value="Intergrase catalytic core"/>
    <property type="match status" value="1"/>
</dbReference>
<keyword evidence="1" id="KW-0233">DNA recombination</keyword>
<dbReference type="InterPro" id="IPR002104">
    <property type="entry name" value="Integrase_catalytic"/>
</dbReference>
<comment type="caution">
    <text evidence="3">The sequence shown here is derived from an EMBL/GenBank/DDBJ whole genome shotgun (WGS) entry which is preliminary data.</text>
</comment>
<dbReference type="SUPFAM" id="SSF56349">
    <property type="entry name" value="DNA breaking-rejoining enzymes"/>
    <property type="match status" value="1"/>
</dbReference>
<dbReference type="GO" id="GO:0003677">
    <property type="term" value="F:DNA binding"/>
    <property type="evidence" value="ECO:0007669"/>
    <property type="project" value="InterPro"/>
</dbReference>
<dbReference type="RefSeq" id="WP_310898294.1">
    <property type="nucleotide sequence ID" value="NZ_JAMQOM010000027.1"/>
</dbReference>
<dbReference type="AlphaFoldDB" id="A0AAE4JIF3"/>
<protein>
    <submittedName>
        <fullName evidence="3">Tyrosine-type recombinase/integrase</fullName>
    </submittedName>
</protein>
<evidence type="ECO:0000259" key="2">
    <source>
        <dbReference type="Pfam" id="PF00589"/>
    </source>
</evidence>
<proteinExistence type="predicted"/>
<evidence type="ECO:0000313" key="4">
    <source>
        <dbReference type="Proteomes" id="UP001253439"/>
    </source>
</evidence>
<dbReference type="EMBL" id="JAMQOM010000027">
    <property type="protein sequence ID" value="MDS0223818.1"/>
    <property type="molecule type" value="Genomic_DNA"/>
</dbReference>
<sequence length="130" mass="14848">MPVPDDFYDYHLDKRVSIELPELLDSYFSLNDSVSTSTSKISEIVHHLARDAGLEEIQGRGWVERTHCGRTEQFPDVTPHDLRGSWACQLVRSDVNRFRARDWGGWADVAMLNKYAKFVGGGDGSDREKY</sequence>
<feature type="domain" description="Tyr recombinase" evidence="2">
    <location>
        <begin position="36"/>
        <end position="116"/>
    </location>
</feature>
<dbReference type="InterPro" id="IPR013762">
    <property type="entry name" value="Integrase-like_cat_sf"/>
</dbReference>
<dbReference type="GO" id="GO:0006310">
    <property type="term" value="P:DNA recombination"/>
    <property type="evidence" value="ECO:0007669"/>
    <property type="project" value="UniProtKB-KW"/>
</dbReference>
<gene>
    <name evidence="3" type="ORF">NDI54_21040</name>
</gene>